<organism evidence="3 4">
    <name type="scientific">Vibrio hangzhouensis</name>
    <dbReference type="NCBI Taxonomy" id="462991"/>
    <lineage>
        <taxon>Bacteria</taxon>
        <taxon>Pseudomonadati</taxon>
        <taxon>Pseudomonadota</taxon>
        <taxon>Gammaproteobacteria</taxon>
        <taxon>Vibrionales</taxon>
        <taxon>Vibrionaceae</taxon>
        <taxon>Vibrio</taxon>
    </lineage>
</organism>
<name>A0A1H5YJX5_9VIBR</name>
<evidence type="ECO:0000256" key="1">
    <source>
        <dbReference type="SAM" id="Phobius"/>
    </source>
</evidence>
<sequence>MRTTAKRQKGITIIEFTLIALGLFVLMFLAFEIGRYMFSMQMLNEMTRKSARLAVVCSILDQQDIASLPEVVENRPLGFDTEDLVISYLDRTGSVVETTGFGSMSIDEQNFVLSQVRFVKSEVMSGETGYRFRFFPLLAFVGDGGAVSVPPFTTTLPVESLGIVRPNTGSLNGTIEDC</sequence>
<dbReference type="InterPro" id="IPR012495">
    <property type="entry name" value="TadE-like_dom"/>
</dbReference>
<reference evidence="4" key="1">
    <citation type="submission" date="2016-10" db="EMBL/GenBank/DDBJ databases">
        <authorList>
            <person name="Varghese N."/>
            <person name="Submissions S."/>
        </authorList>
    </citation>
    <scope>NUCLEOTIDE SEQUENCE [LARGE SCALE GENOMIC DNA]</scope>
    <source>
        <strain evidence="4">CGMCC 1.7062</strain>
    </source>
</reference>
<dbReference type="Proteomes" id="UP000236721">
    <property type="component" value="Unassembled WGS sequence"/>
</dbReference>
<gene>
    <name evidence="3" type="ORF">SAMN04488244_109133</name>
</gene>
<keyword evidence="1" id="KW-0472">Membrane</keyword>
<keyword evidence="1" id="KW-0812">Transmembrane</keyword>
<evidence type="ECO:0000313" key="3">
    <source>
        <dbReference type="EMBL" id="SEG24368.1"/>
    </source>
</evidence>
<evidence type="ECO:0000259" key="2">
    <source>
        <dbReference type="Pfam" id="PF07811"/>
    </source>
</evidence>
<accession>A0A1H5YJX5</accession>
<evidence type="ECO:0000313" key="4">
    <source>
        <dbReference type="Proteomes" id="UP000236721"/>
    </source>
</evidence>
<dbReference type="AlphaFoldDB" id="A0A1H5YJX5"/>
<dbReference type="EMBL" id="FNVG01000009">
    <property type="protein sequence ID" value="SEG24368.1"/>
    <property type="molecule type" value="Genomic_DNA"/>
</dbReference>
<dbReference type="Pfam" id="PF07811">
    <property type="entry name" value="TadE"/>
    <property type="match status" value="1"/>
</dbReference>
<keyword evidence="4" id="KW-1185">Reference proteome</keyword>
<protein>
    <submittedName>
        <fullName evidence="3">TadE-like protein</fullName>
    </submittedName>
</protein>
<proteinExistence type="predicted"/>
<keyword evidence="1" id="KW-1133">Transmembrane helix</keyword>
<feature type="domain" description="TadE-like" evidence="2">
    <location>
        <begin position="10"/>
        <end position="52"/>
    </location>
</feature>
<feature type="transmembrane region" description="Helical" evidence="1">
    <location>
        <begin position="12"/>
        <end position="31"/>
    </location>
</feature>
<dbReference type="OrthoDB" id="6948598at2"/>
<dbReference type="RefSeq" id="WP_103880427.1">
    <property type="nucleotide sequence ID" value="NZ_FNVG01000009.1"/>
</dbReference>